<gene>
    <name evidence="9" type="ORF">FCL54_06490</name>
</gene>
<sequence>MTRGIYRFSFKFLSAFVGIILLGSLPGLFNGLSINPAGYIESVKGMFGTLFTIGELKYRAGQEEYFLFPHILEPLQYSLIVLLGALLLAFILGLFFTFITMMLPRKGKKGFKLFAFLFESLPDVFIIALAQIGIIWFYKKTDILLLDVAAYDKTYALPILILAILPTVFFYRIMLLVFEEEMQKQYIDLAKTKGLNRQVILMVHVFRNTLIGIFYHSKSIIWFTLSNLFILEYVFNLRGIVMFIFEHPTPEIFTISFILLFIPLFILLALWQLLAEKVSKEEAIV</sequence>
<dbReference type="AlphaFoldDB" id="A0A5R9F3B9"/>
<dbReference type="SUPFAM" id="SSF161098">
    <property type="entry name" value="MetI-like"/>
    <property type="match status" value="1"/>
</dbReference>
<feature type="transmembrane region" description="Helical" evidence="7">
    <location>
        <begin position="252"/>
        <end position="274"/>
    </location>
</feature>
<keyword evidence="4 7" id="KW-0812">Transmembrane</keyword>
<dbReference type="PROSITE" id="PS50928">
    <property type="entry name" value="ABC_TM1"/>
    <property type="match status" value="1"/>
</dbReference>
<dbReference type="EMBL" id="SWLG01000004">
    <property type="protein sequence ID" value="TLS38182.1"/>
    <property type="molecule type" value="Genomic_DNA"/>
</dbReference>
<comment type="subcellular location">
    <subcellularLocation>
        <location evidence="1 7">Cell membrane</location>
        <topology evidence="1 7">Multi-pass membrane protein</topology>
    </subcellularLocation>
</comment>
<name>A0A5R9F3B9_9BACL</name>
<evidence type="ECO:0000256" key="7">
    <source>
        <dbReference type="RuleBase" id="RU363032"/>
    </source>
</evidence>
<dbReference type="PANTHER" id="PTHR30465:SF44">
    <property type="entry name" value="ABC-TYPE DIPEPTIDE_OLIGOPEPTIDE TRANSPORT SYSTEM, PERMEASE COMPONENT"/>
    <property type="match status" value="1"/>
</dbReference>
<reference evidence="9 10" key="1">
    <citation type="submission" date="2019-04" db="EMBL/GenBank/DDBJ databases">
        <title>Bacillus caeni sp. nov., a bacterium isolated from mangrove sediment.</title>
        <authorList>
            <person name="Huang H."/>
            <person name="Mo K."/>
            <person name="Hu Y."/>
        </authorList>
    </citation>
    <scope>NUCLEOTIDE SEQUENCE [LARGE SCALE GENOMIC DNA]</scope>
    <source>
        <strain evidence="9 10">HB172195</strain>
    </source>
</reference>
<feature type="transmembrane region" description="Helical" evidence="7">
    <location>
        <begin position="221"/>
        <end position="245"/>
    </location>
</feature>
<dbReference type="CDD" id="cd06261">
    <property type="entry name" value="TM_PBP2"/>
    <property type="match status" value="1"/>
</dbReference>
<feature type="transmembrane region" description="Helical" evidence="7">
    <location>
        <begin position="12"/>
        <end position="29"/>
    </location>
</feature>
<evidence type="ECO:0000256" key="2">
    <source>
        <dbReference type="ARBA" id="ARBA00022448"/>
    </source>
</evidence>
<evidence type="ECO:0000256" key="4">
    <source>
        <dbReference type="ARBA" id="ARBA00022692"/>
    </source>
</evidence>
<feature type="transmembrane region" description="Helical" evidence="7">
    <location>
        <begin position="157"/>
        <end position="178"/>
    </location>
</feature>
<evidence type="ECO:0000259" key="8">
    <source>
        <dbReference type="PROSITE" id="PS50928"/>
    </source>
</evidence>
<organism evidence="9 10">
    <name type="scientific">Exobacillus caeni</name>
    <dbReference type="NCBI Taxonomy" id="2574798"/>
    <lineage>
        <taxon>Bacteria</taxon>
        <taxon>Bacillati</taxon>
        <taxon>Bacillota</taxon>
        <taxon>Bacilli</taxon>
        <taxon>Bacillales</taxon>
        <taxon>Guptibacillaceae</taxon>
        <taxon>Exobacillus</taxon>
    </lineage>
</organism>
<keyword evidence="6 7" id="KW-0472">Membrane</keyword>
<dbReference type="InterPro" id="IPR000515">
    <property type="entry name" value="MetI-like"/>
</dbReference>
<keyword evidence="2 7" id="KW-0813">Transport</keyword>
<keyword evidence="3" id="KW-1003">Cell membrane</keyword>
<comment type="similarity">
    <text evidence="7">Belongs to the binding-protein-dependent transport system permease family.</text>
</comment>
<evidence type="ECO:0000256" key="5">
    <source>
        <dbReference type="ARBA" id="ARBA00022989"/>
    </source>
</evidence>
<dbReference type="Gene3D" id="1.10.3720.10">
    <property type="entry name" value="MetI-like"/>
    <property type="match status" value="1"/>
</dbReference>
<dbReference type="RefSeq" id="WP_138124448.1">
    <property type="nucleotide sequence ID" value="NZ_SWLG01000004.1"/>
</dbReference>
<comment type="caution">
    <text evidence="9">The sequence shown here is derived from an EMBL/GenBank/DDBJ whole genome shotgun (WGS) entry which is preliminary data.</text>
</comment>
<proteinExistence type="inferred from homology"/>
<feature type="transmembrane region" description="Helical" evidence="7">
    <location>
        <begin position="113"/>
        <end position="137"/>
    </location>
</feature>
<dbReference type="PANTHER" id="PTHR30465">
    <property type="entry name" value="INNER MEMBRANE ABC TRANSPORTER"/>
    <property type="match status" value="1"/>
</dbReference>
<dbReference type="InterPro" id="IPR035906">
    <property type="entry name" value="MetI-like_sf"/>
</dbReference>
<dbReference type="GO" id="GO:0005886">
    <property type="term" value="C:plasma membrane"/>
    <property type="evidence" value="ECO:0007669"/>
    <property type="project" value="UniProtKB-SubCell"/>
</dbReference>
<accession>A0A5R9F3B9</accession>
<feature type="transmembrane region" description="Helical" evidence="7">
    <location>
        <begin position="77"/>
        <end position="101"/>
    </location>
</feature>
<evidence type="ECO:0000256" key="3">
    <source>
        <dbReference type="ARBA" id="ARBA00022475"/>
    </source>
</evidence>
<dbReference type="OrthoDB" id="2958608at2"/>
<evidence type="ECO:0000256" key="1">
    <source>
        <dbReference type="ARBA" id="ARBA00004651"/>
    </source>
</evidence>
<evidence type="ECO:0000256" key="6">
    <source>
        <dbReference type="ARBA" id="ARBA00023136"/>
    </source>
</evidence>
<dbReference type="Proteomes" id="UP000308230">
    <property type="component" value="Unassembled WGS sequence"/>
</dbReference>
<keyword evidence="10" id="KW-1185">Reference proteome</keyword>
<feature type="domain" description="ABC transmembrane type-1" evidence="8">
    <location>
        <begin position="75"/>
        <end position="271"/>
    </location>
</feature>
<protein>
    <submittedName>
        <fullName evidence="9">ABC transporter permease subunit</fullName>
    </submittedName>
</protein>
<evidence type="ECO:0000313" key="9">
    <source>
        <dbReference type="EMBL" id="TLS38182.1"/>
    </source>
</evidence>
<dbReference type="Pfam" id="PF00528">
    <property type="entry name" value="BPD_transp_1"/>
    <property type="match status" value="1"/>
</dbReference>
<keyword evidence="5 7" id="KW-1133">Transmembrane helix</keyword>
<evidence type="ECO:0000313" key="10">
    <source>
        <dbReference type="Proteomes" id="UP000308230"/>
    </source>
</evidence>
<dbReference type="GO" id="GO:0055085">
    <property type="term" value="P:transmembrane transport"/>
    <property type="evidence" value="ECO:0007669"/>
    <property type="project" value="InterPro"/>
</dbReference>